<gene>
    <name evidence="1" type="ORF">EJB05_03072</name>
</gene>
<accession>A0A5J9WSA2</accession>
<evidence type="ECO:0000313" key="2">
    <source>
        <dbReference type="Proteomes" id="UP000324897"/>
    </source>
</evidence>
<evidence type="ECO:0000313" key="1">
    <source>
        <dbReference type="EMBL" id="TVU51632.1"/>
    </source>
</evidence>
<dbReference type="AlphaFoldDB" id="A0A5J9WSA2"/>
<dbReference type="Proteomes" id="UP000324897">
    <property type="component" value="Chromosome 6"/>
</dbReference>
<name>A0A5J9WSA2_9POAL</name>
<sequence length="88" mass="9720">MEARCSTTTGMIGISDSTNKNTRRAMLPQTCFMFIASFSDHRSQANCHGAHHMFDVIPDLLRAKVQVQHAGDKLMVPTAKAEPSKVVF</sequence>
<organism evidence="1 2">
    <name type="scientific">Eragrostis curvula</name>
    <name type="common">weeping love grass</name>
    <dbReference type="NCBI Taxonomy" id="38414"/>
    <lineage>
        <taxon>Eukaryota</taxon>
        <taxon>Viridiplantae</taxon>
        <taxon>Streptophyta</taxon>
        <taxon>Embryophyta</taxon>
        <taxon>Tracheophyta</taxon>
        <taxon>Spermatophyta</taxon>
        <taxon>Magnoliopsida</taxon>
        <taxon>Liliopsida</taxon>
        <taxon>Poales</taxon>
        <taxon>Poaceae</taxon>
        <taxon>PACMAD clade</taxon>
        <taxon>Chloridoideae</taxon>
        <taxon>Eragrostideae</taxon>
        <taxon>Eragrostidinae</taxon>
        <taxon>Eragrostis</taxon>
    </lineage>
</organism>
<dbReference type="Gramene" id="TVU51632">
    <property type="protein sequence ID" value="TVU51632"/>
    <property type="gene ID" value="EJB05_03072"/>
</dbReference>
<keyword evidence="2" id="KW-1185">Reference proteome</keyword>
<comment type="caution">
    <text evidence="1">The sequence shown here is derived from an EMBL/GenBank/DDBJ whole genome shotgun (WGS) entry which is preliminary data.</text>
</comment>
<reference evidence="1 2" key="1">
    <citation type="journal article" date="2019" name="Sci. Rep.">
        <title>A high-quality genome of Eragrostis curvula grass provides insights into Poaceae evolution and supports new strategies to enhance forage quality.</title>
        <authorList>
            <person name="Carballo J."/>
            <person name="Santos B.A.C.M."/>
            <person name="Zappacosta D."/>
            <person name="Garbus I."/>
            <person name="Selva J.P."/>
            <person name="Gallo C.A."/>
            <person name="Diaz A."/>
            <person name="Albertini E."/>
            <person name="Caccamo M."/>
            <person name="Echenique V."/>
        </authorList>
    </citation>
    <scope>NUCLEOTIDE SEQUENCE [LARGE SCALE GENOMIC DNA]</scope>
    <source>
        <strain evidence="2">cv. Victoria</strain>
        <tissue evidence="1">Leaf</tissue>
    </source>
</reference>
<proteinExistence type="predicted"/>
<protein>
    <submittedName>
        <fullName evidence="1">Uncharacterized protein</fullName>
    </submittedName>
</protein>
<dbReference type="EMBL" id="RWGY01000002">
    <property type="protein sequence ID" value="TVU51632.1"/>
    <property type="molecule type" value="Genomic_DNA"/>
</dbReference>